<accession>A0A1I6ST26</accession>
<reference evidence="1 4" key="2">
    <citation type="submission" date="2019-07" db="EMBL/GenBank/DDBJ databases">
        <title>Whole genome shotgun sequence of Halolactibacillus miurensis NBRC 100873.</title>
        <authorList>
            <person name="Hosoyama A."/>
            <person name="Uohara A."/>
            <person name="Ohji S."/>
            <person name="Ichikawa N."/>
        </authorList>
    </citation>
    <scope>NUCLEOTIDE SEQUENCE [LARGE SCALE GENOMIC DNA]</scope>
    <source>
        <strain evidence="1 4">NBRC 100873</strain>
    </source>
</reference>
<dbReference type="PANTHER" id="PTHR48098:SF1">
    <property type="entry name" value="DIACYLGLYCEROL ACYLTRANSFERASE_MYCOLYLTRANSFERASE AG85A"/>
    <property type="match status" value="1"/>
</dbReference>
<name>A0A1I6ST26_9BACI</name>
<dbReference type="SUPFAM" id="SSF53474">
    <property type="entry name" value="alpha/beta-Hydrolases"/>
    <property type="match status" value="1"/>
</dbReference>
<dbReference type="InterPro" id="IPR000801">
    <property type="entry name" value="Esterase-like"/>
</dbReference>
<keyword evidence="2" id="KW-0378">Hydrolase</keyword>
<dbReference type="Gene3D" id="3.40.50.1820">
    <property type="entry name" value="alpha/beta hydrolase"/>
    <property type="match status" value="1"/>
</dbReference>
<dbReference type="EMBL" id="FPAI01000010">
    <property type="protein sequence ID" value="SFS80095.1"/>
    <property type="molecule type" value="Genomic_DNA"/>
</dbReference>
<gene>
    <name evidence="1" type="ORF">HMI01_12060</name>
    <name evidence="2" type="ORF">SAMN05421668_11073</name>
</gene>
<protein>
    <submittedName>
        <fullName evidence="2">S-formylglutathione hydrolase FrmB</fullName>
    </submittedName>
    <submittedName>
        <fullName evidence="1">Tributyrin esterase</fullName>
    </submittedName>
</protein>
<keyword evidence="4" id="KW-1185">Reference proteome</keyword>
<dbReference type="Pfam" id="PF00756">
    <property type="entry name" value="Esterase"/>
    <property type="match status" value="1"/>
</dbReference>
<dbReference type="EMBL" id="BJWJ01000009">
    <property type="protein sequence ID" value="GEM04218.1"/>
    <property type="molecule type" value="Genomic_DNA"/>
</dbReference>
<dbReference type="GO" id="GO:0016787">
    <property type="term" value="F:hydrolase activity"/>
    <property type="evidence" value="ECO:0007669"/>
    <property type="project" value="UniProtKB-KW"/>
</dbReference>
<evidence type="ECO:0000313" key="1">
    <source>
        <dbReference type="EMBL" id="GEM04218.1"/>
    </source>
</evidence>
<organism evidence="2 3">
    <name type="scientific">Halolactibacillus miurensis</name>
    <dbReference type="NCBI Taxonomy" id="306541"/>
    <lineage>
        <taxon>Bacteria</taxon>
        <taxon>Bacillati</taxon>
        <taxon>Bacillota</taxon>
        <taxon>Bacilli</taxon>
        <taxon>Bacillales</taxon>
        <taxon>Bacillaceae</taxon>
        <taxon>Halolactibacillus</taxon>
    </lineage>
</organism>
<reference evidence="2 3" key="1">
    <citation type="submission" date="2016-10" db="EMBL/GenBank/DDBJ databases">
        <authorList>
            <person name="de Groot N.N."/>
        </authorList>
    </citation>
    <scope>NUCLEOTIDE SEQUENCE [LARGE SCALE GENOMIC DNA]</scope>
    <source>
        <strain evidence="2 3">DSM 17074</strain>
    </source>
</reference>
<dbReference type="STRING" id="306541.SAMN05421668_11073"/>
<evidence type="ECO:0000313" key="2">
    <source>
        <dbReference type="EMBL" id="SFS80095.1"/>
    </source>
</evidence>
<dbReference type="InterPro" id="IPR029058">
    <property type="entry name" value="AB_hydrolase_fold"/>
</dbReference>
<dbReference type="AlphaFoldDB" id="A0A1I6ST26"/>
<dbReference type="InterPro" id="IPR050583">
    <property type="entry name" value="Mycobacterial_A85_antigen"/>
</dbReference>
<dbReference type="PANTHER" id="PTHR48098">
    <property type="entry name" value="ENTEROCHELIN ESTERASE-RELATED"/>
    <property type="match status" value="1"/>
</dbReference>
<dbReference type="GO" id="GO:0016747">
    <property type="term" value="F:acyltransferase activity, transferring groups other than amino-acyl groups"/>
    <property type="evidence" value="ECO:0007669"/>
    <property type="project" value="TreeGrafter"/>
</dbReference>
<dbReference type="Proteomes" id="UP000199139">
    <property type="component" value="Unassembled WGS sequence"/>
</dbReference>
<sequence>MAVCQIDYFSRALERTVMCHMVLPNDVMDYYREENPHFNRPMKTLVLLHGYFGSSTEWLYKSDIVELSSRYNVCVILPSGENSFYTEGTASGRQYQTYISELLNYARDTFHLSKRKEDTFIGGFSMGGFGALLTGLTDPGTYEKVFLFSAALITDEVATFDEHDHQMANGDYYRLVFGELSEVKASKHHPLHLLKQPQTNNAHIPSLFVACGTEDWLINHTRRFIDELKDSHVSVTYYEEAGGHDFRFWNKMIEPAIQWCLEE</sequence>
<proteinExistence type="predicted"/>
<evidence type="ECO:0000313" key="4">
    <source>
        <dbReference type="Proteomes" id="UP000321773"/>
    </source>
</evidence>
<evidence type="ECO:0000313" key="3">
    <source>
        <dbReference type="Proteomes" id="UP000199139"/>
    </source>
</evidence>
<dbReference type="RefSeq" id="WP_177220685.1">
    <property type="nucleotide sequence ID" value="NZ_BJWJ01000009.1"/>
</dbReference>
<dbReference type="Proteomes" id="UP000321773">
    <property type="component" value="Unassembled WGS sequence"/>
</dbReference>